<dbReference type="EMBL" id="JBGMDY010000007">
    <property type="protein sequence ID" value="KAL2326809.1"/>
    <property type="molecule type" value="Genomic_DNA"/>
</dbReference>
<proteinExistence type="predicted"/>
<evidence type="ECO:0000313" key="1">
    <source>
        <dbReference type="EMBL" id="KAL2326809.1"/>
    </source>
</evidence>
<reference evidence="1 2" key="1">
    <citation type="submission" date="2024-08" db="EMBL/GenBank/DDBJ databases">
        <title>Insights into the chromosomal genome structure of Flemingia macrophylla.</title>
        <authorList>
            <person name="Ding Y."/>
            <person name="Zhao Y."/>
            <person name="Bi W."/>
            <person name="Wu M."/>
            <person name="Zhao G."/>
            <person name="Gong Y."/>
            <person name="Li W."/>
            <person name="Zhang P."/>
        </authorList>
    </citation>
    <scope>NUCLEOTIDE SEQUENCE [LARGE SCALE GENOMIC DNA]</scope>
    <source>
        <strain evidence="1">DYQJB</strain>
        <tissue evidence="1">Leaf</tissue>
    </source>
</reference>
<organism evidence="1 2">
    <name type="scientific">Flemingia macrophylla</name>
    <dbReference type="NCBI Taxonomy" id="520843"/>
    <lineage>
        <taxon>Eukaryota</taxon>
        <taxon>Viridiplantae</taxon>
        <taxon>Streptophyta</taxon>
        <taxon>Embryophyta</taxon>
        <taxon>Tracheophyta</taxon>
        <taxon>Spermatophyta</taxon>
        <taxon>Magnoliopsida</taxon>
        <taxon>eudicotyledons</taxon>
        <taxon>Gunneridae</taxon>
        <taxon>Pentapetalae</taxon>
        <taxon>rosids</taxon>
        <taxon>fabids</taxon>
        <taxon>Fabales</taxon>
        <taxon>Fabaceae</taxon>
        <taxon>Papilionoideae</taxon>
        <taxon>50 kb inversion clade</taxon>
        <taxon>NPAAA clade</taxon>
        <taxon>indigoferoid/millettioid clade</taxon>
        <taxon>Phaseoleae</taxon>
        <taxon>Flemingia</taxon>
    </lineage>
</organism>
<evidence type="ECO:0000313" key="2">
    <source>
        <dbReference type="Proteomes" id="UP001603857"/>
    </source>
</evidence>
<accession>A0ABD1LTF9</accession>
<protein>
    <submittedName>
        <fullName evidence="1">Uncharacterized protein</fullName>
    </submittedName>
</protein>
<keyword evidence="2" id="KW-1185">Reference proteome</keyword>
<dbReference type="AlphaFoldDB" id="A0ABD1LTF9"/>
<sequence length="81" mass="8862">MDLFALVKKIPFKPSKSDTRDTDKGLSTSSTSSPVLLLFPFNQRCKSASINQTLNAFVTLNSTEWIPPSNKVPKNGVTSMS</sequence>
<name>A0ABD1LTF9_9FABA</name>
<comment type="caution">
    <text evidence="1">The sequence shown here is derived from an EMBL/GenBank/DDBJ whole genome shotgun (WGS) entry which is preliminary data.</text>
</comment>
<dbReference type="Proteomes" id="UP001603857">
    <property type="component" value="Unassembled WGS sequence"/>
</dbReference>
<gene>
    <name evidence="1" type="ORF">Fmac_020236</name>
</gene>